<accession>A0A239P997</accession>
<organism evidence="4 5">
    <name type="scientific">Asanoa hainanensis</name>
    <dbReference type="NCBI Taxonomy" id="560556"/>
    <lineage>
        <taxon>Bacteria</taxon>
        <taxon>Bacillati</taxon>
        <taxon>Actinomycetota</taxon>
        <taxon>Actinomycetes</taxon>
        <taxon>Micromonosporales</taxon>
        <taxon>Micromonosporaceae</taxon>
        <taxon>Asanoa</taxon>
    </lineage>
</organism>
<evidence type="ECO:0000259" key="3">
    <source>
        <dbReference type="PROSITE" id="PS51462"/>
    </source>
</evidence>
<dbReference type="InterPro" id="IPR020084">
    <property type="entry name" value="NUDIX_hydrolase_CS"/>
</dbReference>
<dbReference type="Pfam" id="PF00293">
    <property type="entry name" value="NUDIX"/>
    <property type="match status" value="1"/>
</dbReference>
<evidence type="ECO:0000313" key="4">
    <source>
        <dbReference type="EMBL" id="SNT63651.1"/>
    </source>
</evidence>
<gene>
    <name evidence="4" type="ORF">SAMN05421812_115175</name>
</gene>
<dbReference type="AlphaFoldDB" id="A0A239P997"/>
<dbReference type="EMBL" id="FZPH01000015">
    <property type="protein sequence ID" value="SNT63651.1"/>
    <property type="molecule type" value="Genomic_DNA"/>
</dbReference>
<dbReference type="GO" id="GO:0016787">
    <property type="term" value="F:hydrolase activity"/>
    <property type="evidence" value="ECO:0007669"/>
    <property type="project" value="UniProtKB-KW"/>
</dbReference>
<dbReference type="Gene3D" id="3.90.79.10">
    <property type="entry name" value="Nucleoside Triphosphate Pyrophosphohydrolase"/>
    <property type="match status" value="1"/>
</dbReference>
<dbReference type="PANTHER" id="PTHR43046:SF2">
    <property type="entry name" value="8-OXO-DGTP DIPHOSPHATASE-RELATED"/>
    <property type="match status" value="1"/>
</dbReference>
<keyword evidence="5" id="KW-1185">Reference proteome</keyword>
<proteinExistence type="predicted"/>
<name>A0A239P997_9ACTN</name>
<sequence length="133" mass="14518">MPAMIDKVAWVLVSGGTILCSRNHGRDLFYLPGGRREAGESDLQTLVREVREELGVTIVAGTESHVGTFEAEAHGRPPGTRVTMTCYTADHHGTPHPDTEIAELAWFGYADRDRVSAADRLVFDHLHAAGQLP</sequence>
<dbReference type="SUPFAM" id="SSF55811">
    <property type="entry name" value="Nudix"/>
    <property type="match status" value="1"/>
</dbReference>
<dbReference type="Proteomes" id="UP000198362">
    <property type="component" value="Unassembled WGS sequence"/>
</dbReference>
<dbReference type="OrthoDB" id="67499at2"/>
<comment type="cofactor">
    <cofactor evidence="1">
        <name>Mg(2+)</name>
        <dbReference type="ChEBI" id="CHEBI:18420"/>
    </cofactor>
</comment>
<evidence type="ECO:0000256" key="1">
    <source>
        <dbReference type="ARBA" id="ARBA00001946"/>
    </source>
</evidence>
<evidence type="ECO:0000313" key="5">
    <source>
        <dbReference type="Proteomes" id="UP000198362"/>
    </source>
</evidence>
<feature type="domain" description="Nudix hydrolase" evidence="3">
    <location>
        <begin position="2"/>
        <end position="128"/>
    </location>
</feature>
<dbReference type="PROSITE" id="PS00893">
    <property type="entry name" value="NUDIX_BOX"/>
    <property type="match status" value="1"/>
</dbReference>
<evidence type="ECO:0000256" key="2">
    <source>
        <dbReference type="ARBA" id="ARBA00022801"/>
    </source>
</evidence>
<keyword evidence="2" id="KW-0378">Hydrolase</keyword>
<dbReference type="PROSITE" id="PS51462">
    <property type="entry name" value="NUDIX"/>
    <property type="match status" value="1"/>
</dbReference>
<dbReference type="PANTHER" id="PTHR43046">
    <property type="entry name" value="GDP-MANNOSE MANNOSYL HYDROLASE"/>
    <property type="match status" value="1"/>
</dbReference>
<dbReference type="CDD" id="cd04690">
    <property type="entry name" value="NUDIX_Hydrolase"/>
    <property type="match status" value="1"/>
</dbReference>
<reference evidence="4 5" key="1">
    <citation type="submission" date="2017-06" db="EMBL/GenBank/DDBJ databases">
        <authorList>
            <person name="Kim H.J."/>
            <person name="Triplett B.A."/>
        </authorList>
    </citation>
    <scope>NUCLEOTIDE SEQUENCE [LARGE SCALE GENOMIC DNA]</scope>
    <source>
        <strain evidence="4 5">CGMCC 4.5593</strain>
    </source>
</reference>
<dbReference type="InterPro" id="IPR000086">
    <property type="entry name" value="NUDIX_hydrolase_dom"/>
</dbReference>
<dbReference type="InterPro" id="IPR015797">
    <property type="entry name" value="NUDIX_hydrolase-like_dom_sf"/>
</dbReference>
<protein>
    <submittedName>
        <fullName evidence="4">NUDIX domain-containing protein</fullName>
    </submittedName>
</protein>